<dbReference type="EMBL" id="LUTY01000630">
    <property type="protein sequence ID" value="OAD22966.1"/>
    <property type="molecule type" value="Genomic_DNA"/>
</dbReference>
<dbReference type="AlphaFoldDB" id="A0A176S4X6"/>
<keyword evidence="2" id="KW-1185">Reference proteome</keyword>
<accession>A0A176S4X6</accession>
<gene>
    <name evidence="1" type="ORF">THIOM_001210</name>
</gene>
<proteinExistence type="predicted"/>
<reference evidence="1 2" key="1">
    <citation type="submission" date="2016-05" db="EMBL/GenBank/DDBJ databases">
        <title>Single-cell genome of chain-forming Candidatus Thiomargarita nelsonii and comparison to other large sulfur-oxidizing bacteria.</title>
        <authorList>
            <person name="Winkel M."/>
            <person name="Salman V."/>
            <person name="Woyke T."/>
            <person name="Schulz-Vogt H."/>
            <person name="Richter M."/>
            <person name="Flood B."/>
            <person name="Bailey J."/>
            <person name="Amann R."/>
            <person name="Mussmann M."/>
        </authorList>
    </citation>
    <scope>NUCLEOTIDE SEQUENCE [LARGE SCALE GENOMIC DNA]</scope>
    <source>
        <strain evidence="1 2">THI036</strain>
    </source>
</reference>
<evidence type="ECO:0000313" key="2">
    <source>
        <dbReference type="Proteomes" id="UP000076962"/>
    </source>
</evidence>
<organism evidence="1 2">
    <name type="scientific">Candidatus Thiomargarita nelsonii</name>
    <dbReference type="NCBI Taxonomy" id="1003181"/>
    <lineage>
        <taxon>Bacteria</taxon>
        <taxon>Pseudomonadati</taxon>
        <taxon>Pseudomonadota</taxon>
        <taxon>Gammaproteobacteria</taxon>
        <taxon>Thiotrichales</taxon>
        <taxon>Thiotrichaceae</taxon>
        <taxon>Thiomargarita</taxon>
    </lineage>
</organism>
<comment type="caution">
    <text evidence="1">The sequence shown here is derived from an EMBL/GenBank/DDBJ whole genome shotgun (WGS) entry which is preliminary data.</text>
</comment>
<evidence type="ECO:0000313" key="1">
    <source>
        <dbReference type="EMBL" id="OAD22966.1"/>
    </source>
</evidence>
<dbReference type="Proteomes" id="UP000076962">
    <property type="component" value="Unassembled WGS sequence"/>
</dbReference>
<sequence>MKDNEEKTSWHHLLAKLLEELLSPVGISVHPQLPIMTDPPEADILLLRSDSDTWTPEQFSRLPDGIRDSQASHILLEFKYTESVNKAAIRQTLGYDTFYKRVKRLSDKEVQTFLLSAKKPQSQNLAEVGYEKSTKHKGVYHNRENWLLEKIPLISLNELSDETHNAWVKCFASHKKEKEKAFKILGDSGLKLMTLQLKWFLAGLWEYWFSLEENEMSLELTPKQITEMGKMWGDVYLSGLGVEERLAGLPPKEVMSHFKPQDVLPYFKPQLAKLSLDEIEKSLDEIKALEKYLSQLKQKAKR</sequence>
<protein>
    <submittedName>
        <fullName evidence="1">Uncharacterized protein</fullName>
    </submittedName>
</protein>
<name>A0A176S4X6_9GAMM</name>